<dbReference type="AlphaFoldDB" id="A0AAE3VQL2"/>
<feature type="domain" description="Amine oxidase" evidence="1">
    <location>
        <begin position="20"/>
        <end position="424"/>
    </location>
</feature>
<accession>A0AAE3VQL2</accession>
<gene>
    <name evidence="2" type="ORF">J2S73_002784</name>
</gene>
<dbReference type="RefSeq" id="WP_306886152.1">
    <property type="nucleotide sequence ID" value="NZ_JAUSUL010000002.1"/>
</dbReference>
<sequence>MNISIKDPQAARIAVIGAGISGNSAAWALCDRHDVVLYEAEGRPGGHSATVDVDYDGRTIPVDTGFIVYNDHNYPNLVSLFDELDVPSEPSNMSFAVSARGGAMEWSGNSLGSIFACKRNLVSPRFLRMLRDILRFNAGARADLAEGIAEDITLAEYLAERRFAPSFAADYLVPMGAAIWSMPADRMLDFPACALLAFFDNHRLIDRDRPEWRTVSGGSRVYVDRMLDKIRRRGEVRLATPVARIERDRDGATVIDRAGNRDRFDHVVIAAHSDQALSMLAEPSAAERDLLGAIGYRENTVYLHRDRRLMPKREAVWSSWNYLSWPSTNPSEGVAVSYWMNRLQNIDRSCPLFVTLNPPFAPEPDLTFGTYSYSHPQYDRAALAAQACLPSLQGRQRTWYAGAWCGYGFHEDGLSAGIAAAEALGGSVPWRTERISDPVFLEAAE</sequence>
<reference evidence="2" key="1">
    <citation type="submission" date="2023-07" db="EMBL/GenBank/DDBJ databases">
        <title>Genomic Encyclopedia of Type Strains, Phase IV (KMG-IV): sequencing the most valuable type-strain genomes for metagenomic binning, comparative biology and taxonomic classification.</title>
        <authorList>
            <person name="Goeker M."/>
        </authorList>
    </citation>
    <scope>NUCLEOTIDE SEQUENCE</scope>
    <source>
        <strain evidence="2">DSM 21202</strain>
    </source>
</reference>
<dbReference type="InterPro" id="IPR036188">
    <property type="entry name" value="FAD/NAD-bd_sf"/>
</dbReference>
<dbReference type="PANTHER" id="PTHR42923">
    <property type="entry name" value="PROTOPORPHYRINOGEN OXIDASE"/>
    <property type="match status" value="1"/>
</dbReference>
<protein>
    <submittedName>
        <fullName evidence="2">NAD/FAD-binding protein</fullName>
    </submittedName>
</protein>
<dbReference type="Gene3D" id="3.50.50.60">
    <property type="entry name" value="FAD/NAD(P)-binding domain"/>
    <property type="match status" value="1"/>
</dbReference>
<dbReference type="Pfam" id="PF01593">
    <property type="entry name" value="Amino_oxidase"/>
    <property type="match status" value="1"/>
</dbReference>
<dbReference type="InterPro" id="IPR002937">
    <property type="entry name" value="Amino_oxidase"/>
</dbReference>
<dbReference type="Proteomes" id="UP001229244">
    <property type="component" value="Unassembled WGS sequence"/>
</dbReference>
<dbReference type="SUPFAM" id="SSF51905">
    <property type="entry name" value="FAD/NAD(P)-binding domain"/>
    <property type="match status" value="1"/>
</dbReference>
<keyword evidence="3" id="KW-1185">Reference proteome</keyword>
<evidence type="ECO:0000313" key="2">
    <source>
        <dbReference type="EMBL" id="MDQ0316327.1"/>
    </source>
</evidence>
<dbReference type="GO" id="GO:0016491">
    <property type="term" value="F:oxidoreductase activity"/>
    <property type="evidence" value="ECO:0007669"/>
    <property type="project" value="InterPro"/>
</dbReference>
<name>A0AAE3VQL2_9HYPH</name>
<evidence type="ECO:0000313" key="3">
    <source>
        <dbReference type="Proteomes" id="UP001229244"/>
    </source>
</evidence>
<comment type="caution">
    <text evidence="2">The sequence shown here is derived from an EMBL/GenBank/DDBJ whole genome shotgun (WGS) entry which is preliminary data.</text>
</comment>
<dbReference type="InterPro" id="IPR050464">
    <property type="entry name" value="Zeta_carotene_desat/Oxidored"/>
</dbReference>
<proteinExistence type="predicted"/>
<evidence type="ECO:0000259" key="1">
    <source>
        <dbReference type="Pfam" id="PF01593"/>
    </source>
</evidence>
<organism evidence="2 3">
    <name type="scientific">Amorphus orientalis</name>
    <dbReference type="NCBI Taxonomy" id="649198"/>
    <lineage>
        <taxon>Bacteria</taxon>
        <taxon>Pseudomonadati</taxon>
        <taxon>Pseudomonadota</taxon>
        <taxon>Alphaproteobacteria</taxon>
        <taxon>Hyphomicrobiales</taxon>
        <taxon>Amorphaceae</taxon>
        <taxon>Amorphus</taxon>
    </lineage>
</organism>
<dbReference type="PANTHER" id="PTHR42923:SF17">
    <property type="entry name" value="AMINE OXIDASE DOMAIN-CONTAINING PROTEIN"/>
    <property type="match status" value="1"/>
</dbReference>
<dbReference type="EMBL" id="JAUSUL010000002">
    <property type="protein sequence ID" value="MDQ0316327.1"/>
    <property type="molecule type" value="Genomic_DNA"/>
</dbReference>